<evidence type="ECO:0000313" key="2">
    <source>
        <dbReference type="Proteomes" id="UP000051096"/>
    </source>
</evidence>
<dbReference type="EMBL" id="LJUO01000009">
    <property type="protein sequence ID" value="KPK73451.1"/>
    <property type="molecule type" value="Genomic_DNA"/>
</dbReference>
<protein>
    <recommendedName>
        <fullName evidence="3">Ommochrome-binding protein-like</fullName>
    </recommendedName>
</protein>
<proteinExistence type="predicted"/>
<sequence length="245" mass="28055">MILPVHITLFLLCITPIDSIRLTTACHTAYVYETTIYCAPFTGNSIFVIGDRGRMQPITFTDNVNYRIYDIAVTPFSCYLNNGRSIEKYYFGSGIRETVFTANNITSFLVTRNDEILLSDRQKREIIFLDFTYAPRFIMEDVSAKDMFYGDTIMYLLLQDRILLCDEFGNIANETSLSIAAQRIFVYDTTIIVFSPGDEHIFAITDSVRRIELQHGVGDIAEHGNHIVVLDNHGTTLFIYRKSDF</sequence>
<evidence type="ECO:0008006" key="3">
    <source>
        <dbReference type="Google" id="ProtNLM"/>
    </source>
</evidence>
<organism evidence="1 2">
    <name type="scientific">candidate division WOR_3 bacterium SM23_60</name>
    <dbReference type="NCBI Taxonomy" id="1703780"/>
    <lineage>
        <taxon>Bacteria</taxon>
        <taxon>Bacteria division WOR-3</taxon>
    </lineage>
</organism>
<accession>A0A0S8GMC9</accession>
<reference evidence="1 2" key="1">
    <citation type="journal article" date="2015" name="Microbiome">
        <title>Genomic resolution of linkages in carbon, nitrogen, and sulfur cycling among widespread estuary sediment bacteria.</title>
        <authorList>
            <person name="Baker B.J."/>
            <person name="Lazar C.S."/>
            <person name="Teske A.P."/>
            <person name="Dick G.J."/>
        </authorList>
    </citation>
    <scope>NUCLEOTIDE SEQUENCE [LARGE SCALE GENOMIC DNA]</scope>
    <source>
        <strain evidence="1">SM23_60</strain>
    </source>
</reference>
<evidence type="ECO:0000313" key="1">
    <source>
        <dbReference type="EMBL" id="KPK73451.1"/>
    </source>
</evidence>
<gene>
    <name evidence="1" type="ORF">AMJ87_01730</name>
</gene>
<comment type="caution">
    <text evidence="1">The sequence shown here is derived from an EMBL/GenBank/DDBJ whole genome shotgun (WGS) entry which is preliminary data.</text>
</comment>
<dbReference type="AlphaFoldDB" id="A0A0S8GMC9"/>
<dbReference type="Proteomes" id="UP000051096">
    <property type="component" value="Unassembled WGS sequence"/>
</dbReference>
<name>A0A0S8GMC9_UNCW3</name>